<dbReference type="Proteomes" id="UP000813463">
    <property type="component" value="Chromosome 3"/>
</dbReference>
<evidence type="ECO:0000256" key="1">
    <source>
        <dbReference type="SAM" id="MobiDB-lite"/>
    </source>
</evidence>
<dbReference type="AlphaFoldDB" id="A0A9R0HYR4"/>
<feature type="compositionally biased region" description="Low complexity" evidence="1">
    <location>
        <begin position="167"/>
        <end position="177"/>
    </location>
</feature>
<reference evidence="3" key="2">
    <citation type="submission" date="2025-08" db="UniProtKB">
        <authorList>
            <consortium name="RefSeq"/>
        </authorList>
    </citation>
    <scope>IDENTIFICATION</scope>
    <source>
        <tissue evidence="3">Leaf</tissue>
    </source>
</reference>
<dbReference type="InterPro" id="IPR039619">
    <property type="entry name" value="MAKR2/5"/>
</dbReference>
<keyword evidence="3" id="KW-0418">Kinase</keyword>
<evidence type="ECO:0000313" key="3">
    <source>
        <dbReference type="RefSeq" id="XP_021839592.1"/>
    </source>
</evidence>
<gene>
    <name evidence="3" type="primary">LOC110779377</name>
</gene>
<dbReference type="KEGG" id="soe:110779377"/>
<feature type="region of interest" description="Disordered" evidence="1">
    <location>
        <begin position="216"/>
        <end position="246"/>
    </location>
</feature>
<dbReference type="GeneID" id="110779377"/>
<keyword evidence="3" id="KW-0808">Transferase</keyword>
<feature type="compositionally biased region" description="Polar residues" evidence="1">
    <location>
        <begin position="301"/>
        <end position="310"/>
    </location>
</feature>
<dbReference type="PANTHER" id="PTHR33929">
    <property type="entry name" value="MEMBRANE-ASSOCIATED KINASE REGULATOR 2-RELATED"/>
    <property type="match status" value="1"/>
</dbReference>
<organism evidence="2 3">
    <name type="scientific">Spinacia oleracea</name>
    <name type="common">Spinach</name>
    <dbReference type="NCBI Taxonomy" id="3562"/>
    <lineage>
        <taxon>Eukaryota</taxon>
        <taxon>Viridiplantae</taxon>
        <taxon>Streptophyta</taxon>
        <taxon>Embryophyta</taxon>
        <taxon>Tracheophyta</taxon>
        <taxon>Spermatophyta</taxon>
        <taxon>Magnoliopsida</taxon>
        <taxon>eudicotyledons</taxon>
        <taxon>Gunneridae</taxon>
        <taxon>Pentapetalae</taxon>
        <taxon>Caryophyllales</taxon>
        <taxon>Chenopodiaceae</taxon>
        <taxon>Chenopodioideae</taxon>
        <taxon>Anserineae</taxon>
        <taxon>Spinacia</taxon>
    </lineage>
</organism>
<dbReference type="OrthoDB" id="689803at2759"/>
<dbReference type="GO" id="GO:0016301">
    <property type="term" value="F:kinase activity"/>
    <property type="evidence" value="ECO:0007669"/>
    <property type="project" value="UniProtKB-KW"/>
</dbReference>
<proteinExistence type="predicted"/>
<keyword evidence="2" id="KW-1185">Reference proteome</keyword>
<evidence type="ECO:0000313" key="2">
    <source>
        <dbReference type="Proteomes" id="UP000813463"/>
    </source>
</evidence>
<feature type="region of interest" description="Disordered" evidence="1">
    <location>
        <begin position="301"/>
        <end position="323"/>
    </location>
</feature>
<feature type="region of interest" description="Disordered" evidence="1">
    <location>
        <begin position="164"/>
        <end position="192"/>
    </location>
</feature>
<feature type="region of interest" description="Disordered" evidence="1">
    <location>
        <begin position="69"/>
        <end position="100"/>
    </location>
</feature>
<name>A0A9R0HYR4_SPIOL</name>
<feature type="compositionally biased region" description="Polar residues" evidence="1">
    <location>
        <begin position="69"/>
        <end position="80"/>
    </location>
</feature>
<feature type="compositionally biased region" description="Polar residues" evidence="1">
    <location>
        <begin position="222"/>
        <end position="238"/>
    </location>
</feature>
<sequence length="323" mass="35473">MEVLTMLKFWKSSTSKVAAGTTASDGDAAETITESTISDHLTEESDDDDDSFFELELALPAYDSKFSLTSPCSKNSSENFYNCEDERESKPKMKSKPQSPISILRSASPKLRVFMFGKLNKKSKRVDEIFETESVSSTSSPKRNSSSLFTVKFRIEDGSIVPKFTRSRSNSSNVSTSPKIEKQSSDALTESSKRFSKDAVQKTFLNLIKPKTSRKCIDGEKTASSPTRQSSTTATPFSSLKKEKESSRFKAKCKQLGKSKSASAMIVPSPASFPARNDHPCDGIEGAILHCKRSFTTSKGHSSLSRCSSDPSHEKSIQVSDII</sequence>
<dbReference type="RefSeq" id="XP_021839592.1">
    <property type="nucleotide sequence ID" value="XM_021983900.2"/>
</dbReference>
<accession>A0A9R0HYR4</accession>
<reference evidence="2" key="1">
    <citation type="journal article" date="2021" name="Nat. Commun.">
        <title>Genomic analyses provide insights into spinach domestication and the genetic basis of agronomic traits.</title>
        <authorList>
            <person name="Cai X."/>
            <person name="Sun X."/>
            <person name="Xu C."/>
            <person name="Sun H."/>
            <person name="Wang X."/>
            <person name="Ge C."/>
            <person name="Zhang Z."/>
            <person name="Wang Q."/>
            <person name="Fei Z."/>
            <person name="Jiao C."/>
            <person name="Wang Q."/>
        </authorList>
    </citation>
    <scope>NUCLEOTIDE SEQUENCE [LARGE SCALE GENOMIC DNA]</scope>
    <source>
        <strain evidence="2">cv. Varoflay</strain>
    </source>
</reference>
<dbReference type="GO" id="GO:0016020">
    <property type="term" value="C:membrane"/>
    <property type="evidence" value="ECO:0000318"/>
    <property type="project" value="GO_Central"/>
</dbReference>
<dbReference type="PANTHER" id="PTHR33929:SF4">
    <property type="entry name" value="MEMBRANE-ASSOCIATED KINASE REGULATOR 5"/>
    <property type="match status" value="1"/>
</dbReference>
<protein>
    <submittedName>
        <fullName evidence="3">Membrane-associated kinase regulator 5</fullName>
    </submittedName>
</protein>
<dbReference type="GO" id="GO:0005886">
    <property type="term" value="C:plasma membrane"/>
    <property type="evidence" value="ECO:0007669"/>
    <property type="project" value="InterPro"/>
</dbReference>